<dbReference type="EMBL" id="CP063412">
    <property type="protein sequence ID" value="QSZ37313.1"/>
    <property type="molecule type" value="Genomic_DNA"/>
</dbReference>
<sequence>MDRQFLSASVCPYSSGYPSSNDGPTVGLSTKLPQINDTCNTANTTFAGKAGALPMLSGNAHISNGTFPLSLVDISIGTADEYSPFHLNTTKSRHLFNNATITASRGSLDVKIDPSVPYLYLPTSTCDIITSFLPVIYHENTNLYLWNTTSSLYKPITSSPTYPAFEFSEYPNFHQNPCSPSSRFH</sequence>
<keyword evidence="2" id="KW-1185">Reference proteome</keyword>
<dbReference type="Proteomes" id="UP000672032">
    <property type="component" value="Chromosome 8"/>
</dbReference>
<proteinExistence type="predicted"/>
<dbReference type="OrthoDB" id="4074350at2759"/>
<name>A0A8A3PQN3_9HELO</name>
<dbReference type="AlphaFoldDB" id="A0A8A3PQN3"/>
<evidence type="ECO:0000313" key="1">
    <source>
        <dbReference type="EMBL" id="QSZ37313.1"/>
    </source>
</evidence>
<accession>A0A8A3PQN3</accession>
<protein>
    <submittedName>
        <fullName evidence="1">Uncharacterized protein</fullName>
    </submittedName>
</protein>
<reference evidence="1" key="1">
    <citation type="submission" date="2020-10" db="EMBL/GenBank/DDBJ databases">
        <title>Genome Sequence of Monilinia vaccinii-corymbosi Sheds Light on Mummy Berry Disease Infection of Blueberry and Mating Type.</title>
        <authorList>
            <person name="Yow A.G."/>
            <person name="Zhang Y."/>
            <person name="Bansal K."/>
            <person name="Eacker S.M."/>
            <person name="Sullivan S."/>
            <person name="Liachko I."/>
            <person name="Cubeta M.A."/>
            <person name="Rollins J.A."/>
            <person name="Ashrafi H."/>
        </authorList>
    </citation>
    <scope>NUCLEOTIDE SEQUENCE</scope>
    <source>
        <strain evidence="1">RL-1</strain>
    </source>
</reference>
<evidence type="ECO:0000313" key="2">
    <source>
        <dbReference type="Proteomes" id="UP000672032"/>
    </source>
</evidence>
<gene>
    <name evidence="1" type="ORF">DSL72_009407</name>
</gene>
<organism evidence="1 2">
    <name type="scientific">Monilinia vaccinii-corymbosi</name>
    <dbReference type="NCBI Taxonomy" id="61207"/>
    <lineage>
        <taxon>Eukaryota</taxon>
        <taxon>Fungi</taxon>
        <taxon>Dikarya</taxon>
        <taxon>Ascomycota</taxon>
        <taxon>Pezizomycotina</taxon>
        <taxon>Leotiomycetes</taxon>
        <taxon>Helotiales</taxon>
        <taxon>Sclerotiniaceae</taxon>
        <taxon>Monilinia</taxon>
    </lineage>
</organism>